<dbReference type="SMART" id="SM01190">
    <property type="entry name" value="EMP24_GP25L"/>
    <property type="match status" value="1"/>
</dbReference>
<name>A0A3B0MEZ8_THEAN</name>
<evidence type="ECO:0000313" key="10">
    <source>
        <dbReference type="EMBL" id="SVP88507.1"/>
    </source>
</evidence>
<evidence type="ECO:0000256" key="1">
    <source>
        <dbReference type="ARBA" id="ARBA00004479"/>
    </source>
</evidence>
<keyword evidence="5 7" id="KW-1133">Transmembrane helix</keyword>
<evidence type="ECO:0000256" key="7">
    <source>
        <dbReference type="SAM" id="Phobius"/>
    </source>
</evidence>
<evidence type="ECO:0000256" key="2">
    <source>
        <dbReference type="ARBA" id="ARBA00007104"/>
    </source>
</evidence>
<comment type="subcellular location">
    <subcellularLocation>
        <location evidence="1">Membrane</location>
        <topology evidence="1">Single-pass type I membrane protein</topology>
    </subcellularLocation>
</comment>
<evidence type="ECO:0000256" key="8">
    <source>
        <dbReference type="SAM" id="SignalP"/>
    </source>
</evidence>
<dbReference type="InterPro" id="IPR009038">
    <property type="entry name" value="GOLD_dom"/>
</dbReference>
<evidence type="ECO:0000313" key="11">
    <source>
        <dbReference type="EMBL" id="SVP89667.1"/>
    </source>
</evidence>
<dbReference type="AlphaFoldDB" id="A0A3B0MEZ8"/>
<dbReference type="Pfam" id="PF01105">
    <property type="entry name" value="EMP24_GP25L"/>
    <property type="match status" value="1"/>
</dbReference>
<sequence>MISLKHILIFLSSWWFLEKIITLDVKLSSCIYEEYPDHDLDMTPPDSLDREEDFHDDIPYYNEWNEKMADFHPKSLLSVLISPKSSEVFYETVVKQPTTIKGMFFTTSKDDYLSVQVVVRSPINQVLYTNDSPEGLFSVDANMVGDYQISLTNTHWMTPVAVTFATGTDDHSILKTEHVENTFNRIKKLEEHIDNIYSQFRYFWTHNNRQMNATKKAQGRLLLYALLQFTVILVCSLISIWYVKKTVSNKRIL</sequence>
<keyword evidence="3 7" id="KW-0812">Transmembrane</keyword>
<protein>
    <submittedName>
        <fullName evidence="10">P24 family protein, putative</fullName>
    </submittedName>
</protein>
<evidence type="ECO:0000256" key="4">
    <source>
        <dbReference type="ARBA" id="ARBA00022729"/>
    </source>
</evidence>
<feature type="transmembrane region" description="Helical" evidence="7">
    <location>
        <begin position="221"/>
        <end position="243"/>
    </location>
</feature>
<dbReference type="InterPro" id="IPR015720">
    <property type="entry name" value="Emp24-like"/>
</dbReference>
<gene>
    <name evidence="10" type="ORF">TAT_000036800</name>
    <name evidence="11" type="ORF">TAV_000036400</name>
</gene>
<evidence type="ECO:0000259" key="9">
    <source>
        <dbReference type="SMART" id="SM01190"/>
    </source>
</evidence>
<keyword evidence="6 7" id="KW-0472">Membrane</keyword>
<feature type="signal peptide" evidence="8">
    <location>
        <begin position="1"/>
        <end position="22"/>
    </location>
</feature>
<dbReference type="GO" id="GO:0016020">
    <property type="term" value="C:membrane"/>
    <property type="evidence" value="ECO:0007669"/>
    <property type="project" value="UniProtKB-SubCell"/>
</dbReference>
<evidence type="ECO:0000256" key="6">
    <source>
        <dbReference type="ARBA" id="ARBA00023136"/>
    </source>
</evidence>
<dbReference type="PANTHER" id="PTHR22811">
    <property type="entry name" value="TRANSMEMBRANE EMP24 DOMAIN-CONTAINING PROTEIN"/>
    <property type="match status" value="1"/>
</dbReference>
<comment type="similarity">
    <text evidence="2">Belongs to the EMP24/GP25L family.</text>
</comment>
<keyword evidence="4 8" id="KW-0732">Signal</keyword>
<feature type="chain" id="PRO_5033366847" evidence="8">
    <location>
        <begin position="23"/>
        <end position="253"/>
    </location>
</feature>
<accession>A0A3B0MEZ8</accession>
<proteinExistence type="inferred from homology"/>
<feature type="domain" description="GOLD" evidence="9">
    <location>
        <begin position="76"/>
        <end position="248"/>
    </location>
</feature>
<evidence type="ECO:0000256" key="5">
    <source>
        <dbReference type="ARBA" id="ARBA00022989"/>
    </source>
</evidence>
<dbReference type="VEuPathDB" id="PiroplasmaDB:TA21230"/>
<dbReference type="EMBL" id="UIVS01000001">
    <property type="protein sequence ID" value="SVP89667.1"/>
    <property type="molecule type" value="Genomic_DNA"/>
</dbReference>
<evidence type="ECO:0000256" key="3">
    <source>
        <dbReference type="ARBA" id="ARBA00022692"/>
    </source>
</evidence>
<dbReference type="EMBL" id="UIVT01000001">
    <property type="protein sequence ID" value="SVP88507.1"/>
    <property type="molecule type" value="Genomic_DNA"/>
</dbReference>
<reference evidence="10" key="1">
    <citation type="submission" date="2018-07" db="EMBL/GenBank/DDBJ databases">
        <authorList>
            <person name="Quirk P.G."/>
            <person name="Krulwich T.A."/>
        </authorList>
    </citation>
    <scope>NUCLEOTIDE SEQUENCE</scope>
    <source>
        <strain evidence="10">Anand</strain>
    </source>
</reference>
<organism evidence="10">
    <name type="scientific">Theileria annulata</name>
    <dbReference type="NCBI Taxonomy" id="5874"/>
    <lineage>
        <taxon>Eukaryota</taxon>
        <taxon>Sar</taxon>
        <taxon>Alveolata</taxon>
        <taxon>Apicomplexa</taxon>
        <taxon>Aconoidasida</taxon>
        <taxon>Piroplasmida</taxon>
        <taxon>Theileriidae</taxon>
        <taxon>Theileria</taxon>
    </lineage>
</organism>